<accession>A0A034UZD5</accession>
<feature type="non-terminal residue" evidence="1">
    <location>
        <position position="102"/>
    </location>
</feature>
<reference evidence="1" key="1">
    <citation type="journal article" date="2014" name="BMC Genomics">
        <title>Characterizing the developmental transcriptome of the oriental fruit fly, Bactrocera dorsalis (Diptera: Tephritidae) through comparative genomic analysis with Drosophila melanogaster utilizing modENCODE datasets.</title>
        <authorList>
            <person name="Geib S.M."/>
            <person name="Calla B."/>
            <person name="Hall B."/>
            <person name="Hou S."/>
            <person name="Manoukis N.C."/>
        </authorList>
    </citation>
    <scope>NUCLEOTIDE SEQUENCE</scope>
    <source>
        <strain evidence="1">Punador</strain>
    </source>
</reference>
<dbReference type="AlphaFoldDB" id="A0A034UZD5"/>
<sequence>AAKDITAVKDIITGDTGGQVQTATTTLAMIEQGLKVFTAIYKRIYRALKDEFKLLFELNARNIDEKAYYTFNDEQEVVEKSDYDLQSMDICPVADPKMVTDM</sequence>
<evidence type="ECO:0000313" key="1">
    <source>
        <dbReference type="EMBL" id="JAC35634.1"/>
    </source>
</evidence>
<protein>
    <submittedName>
        <fullName evidence="1">Uncharacterized protein</fullName>
    </submittedName>
</protein>
<name>A0A034UZD5_BACDO</name>
<dbReference type="EMBL" id="GAKP01023322">
    <property type="protein sequence ID" value="JAC35634.1"/>
    <property type="molecule type" value="Transcribed_RNA"/>
</dbReference>
<organism evidence="1">
    <name type="scientific">Bactrocera dorsalis</name>
    <name type="common">Oriental fruit fly</name>
    <name type="synonym">Dacus dorsalis</name>
    <dbReference type="NCBI Taxonomy" id="27457"/>
    <lineage>
        <taxon>Eukaryota</taxon>
        <taxon>Metazoa</taxon>
        <taxon>Ecdysozoa</taxon>
        <taxon>Arthropoda</taxon>
        <taxon>Hexapoda</taxon>
        <taxon>Insecta</taxon>
        <taxon>Pterygota</taxon>
        <taxon>Neoptera</taxon>
        <taxon>Endopterygota</taxon>
        <taxon>Diptera</taxon>
        <taxon>Brachycera</taxon>
        <taxon>Muscomorpha</taxon>
        <taxon>Tephritoidea</taxon>
        <taxon>Tephritidae</taxon>
        <taxon>Bactrocera</taxon>
        <taxon>Bactrocera</taxon>
    </lineage>
</organism>
<feature type="non-terminal residue" evidence="1">
    <location>
        <position position="1"/>
    </location>
</feature>
<proteinExistence type="predicted"/>